<dbReference type="Proteomes" id="UP000199136">
    <property type="component" value="Unassembled WGS sequence"/>
</dbReference>
<organism evidence="10 11">
    <name type="scientific">Desemzia incerta</name>
    <dbReference type="NCBI Taxonomy" id="82801"/>
    <lineage>
        <taxon>Bacteria</taxon>
        <taxon>Bacillati</taxon>
        <taxon>Bacillota</taxon>
        <taxon>Bacilli</taxon>
        <taxon>Lactobacillales</taxon>
        <taxon>Carnobacteriaceae</taxon>
        <taxon>Desemzia</taxon>
    </lineage>
</organism>
<dbReference type="STRING" id="82801.SAMN04488506_1542"/>
<dbReference type="Pfam" id="PF00483">
    <property type="entry name" value="NTP_transferase"/>
    <property type="match status" value="1"/>
</dbReference>
<dbReference type="OrthoDB" id="9803871at2"/>
<keyword evidence="11" id="KW-1185">Reference proteome</keyword>
<feature type="domain" description="Nucleotidyl transferase" evidence="9">
    <location>
        <begin position="6"/>
        <end position="263"/>
    </location>
</feature>
<dbReference type="AlphaFoldDB" id="A0A1I5XPR8"/>
<proteinExistence type="inferred from homology"/>
<comment type="catalytic activity">
    <reaction evidence="6 7">
        <text>alpha-D-glucose 1-phosphate + UTP + H(+) = UDP-alpha-D-glucose + diphosphate</text>
        <dbReference type="Rhea" id="RHEA:19889"/>
        <dbReference type="ChEBI" id="CHEBI:15378"/>
        <dbReference type="ChEBI" id="CHEBI:33019"/>
        <dbReference type="ChEBI" id="CHEBI:46398"/>
        <dbReference type="ChEBI" id="CHEBI:58601"/>
        <dbReference type="ChEBI" id="CHEBI:58885"/>
        <dbReference type="EC" id="2.7.7.9"/>
    </reaction>
</comment>
<keyword evidence="4 7" id="KW-0808">Transferase</keyword>
<feature type="coiled-coil region" evidence="8">
    <location>
        <begin position="276"/>
        <end position="316"/>
    </location>
</feature>
<dbReference type="PANTHER" id="PTHR43197">
    <property type="entry name" value="UTP--GLUCOSE-1-PHOSPHATE URIDYLYLTRANSFERASE"/>
    <property type="match status" value="1"/>
</dbReference>
<reference evidence="10 11" key="1">
    <citation type="submission" date="2016-10" db="EMBL/GenBank/DDBJ databases">
        <authorList>
            <person name="de Groot N.N."/>
        </authorList>
    </citation>
    <scope>NUCLEOTIDE SEQUENCE [LARGE SCALE GENOMIC DNA]</scope>
    <source>
        <strain evidence="10 11">DSM 20581</strain>
    </source>
</reference>
<evidence type="ECO:0000256" key="6">
    <source>
        <dbReference type="ARBA" id="ARBA00048128"/>
    </source>
</evidence>
<evidence type="ECO:0000256" key="4">
    <source>
        <dbReference type="ARBA" id="ARBA00022679"/>
    </source>
</evidence>
<keyword evidence="5 7" id="KW-0548">Nucleotidyltransferase</keyword>
<evidence type="ECO:0000256" key="5">
    <source>
        <dbReference type="ARBA" id="ARBA00022695"/>
    </source>
</evidence>
<evidence type="ECO:0000313" key="10">
    <source>
        <dbReference type="EMBL" id="SFQ33953.1"/>
    </source>
</evidence>
<comment type="similarity">
    <text evidence="2 7">Belongs to the UDPGP type 2 family.</text>
</comment>
<protein>
    <recommendedName>
        <fullName evidence="3 7">UTP--glucose-1-phosphate uridylyltransferase</fullName>
        <ecNumber evidence="3 7">2.7.7.9</ecNumber>
    </recommendedName>
    <alternativeName>
        <fullName evidence="7">UDP-glucose pyrophosphorylase</fullName>
    </alternativeName>
</protein>
<dbReference type="InterPro" id="IPR029044">
    <property type="entry name" value="Nucleotide-diphossugar_trans"/>
</dbReference>
<dbReference type="GO" id="GO:0003983">
    <property type="term" value="F:UTP:glucose-1-phosphate uridylyltransferase activity"/>
    <property type="evidence" value="ECO:0007669"/>
    <property type="project" value="UniProtKB-EC"/>
</dbReference>
<dbReference type="UniPathway" id="UPA00215"/>
<dbReference type="InterPro" id="IPR005835">
    <property type="entry name" value="NTP_transferase_dom"/>
</dbReference>
<dbReference type="GO" id="GO:0006011">
    <property type="term" value="P:UDP-alpha-D-glucose metabolic process"/>
    <property type="evidence" value="ECO:0007669"/>
    <property type="project" value="InterPro"/>
</dbReference>
<dbReference type="RefSeq" id="WP_092480576.1">
    <property type="nucleotide sequence ID" value="NZ_CP126128.1"/>
</dbReference>
<gene>
    <name evidence="10" type="ORF">SAMN04488506_1542</name>
</gene>
<evidence type="ECO:0000256" key="3">
    <source>
        <dbReference type="ARBA" id="ARBA00012415"/>
    </source>
</evidence>
<evidence type="ECO:0000256" key="8">
    <source>
        <dbReference type="SAM" id="Coils"/>
    </source>
</evidence>
<evidence type="ECO:0000259" key="9">
    <source>
        <dbReference type="Pfam" id="PF00483"/>
    </source>
</evidence>
<dbReference type="CDD" id="cd02541">
    <property type="entry name" value="UGPase_prokaryotic"/>
    <property type="match status" value="1"/>
</dbReference>
<dbReference type="NCBIfam" id="TIGR01099">
    <property type="entry name" value="galU"/>
    <property type="match status" value="1"/>
</dbReference>
<accession>A0A1I5XPR8</accession>
<evidence type="ECO:0000313" key="11">
    <source>
        <dbReference type="Proteomes" id="UP000199136"/>
    </source>
</evidence>
<dbReference type="PANTHER" id="PTHR43197:SF1">
    <property type="entry name" value="UTP--GLUCOSE-1-PHOSPHATE URIDYLYLTRANSFERASE"/>
    <property type="match status" value="1"/>
</dbReference>
<dbReference type="InterPro" id="IPR005771">
    <property type="entry name" value="GalU_uridylyltTrfase_bac/arc"/>
</dbReference>
<name>A0A1I5XPR8_9LACT</name>
<comment type="pathway">
    <text evidence="1">Carbohydrate metabolism; nucleotide-sugar metabolism.</text>
</comment>
<dbReference type="SUPFAM" id="SSF53448">
    <property type="entry name" value="Nucleotide-diphospho-sugar transferases"/>
    <property type="match status" value="1"/>
</dbReference>
<keyword evidence="8" id="KW-0175">Coiled coil</keyword>
<dbReference type="EMBL" id="FOXW01000005">
    <property type="protein sequence ID" value="SFQ33953.1"/>
    <property type="molecule type" value="Genomic_DNA"/>
</dbReference>
<evidence type="ECO:0000256" key="7">
    <source>
        <dbReference type="RuleBase" id="RU361259"/>
    </source>
</evidence>
<sequence length="318" mass="36129">MTKVRKAIIPAAGLGTRFLPATKAMAKEMLPIVDKPTIQFIVEEAINSGIEDILIITGKSKRPIEDHFDSNIELEQNLREKEKFELLELVEETIGLNLFFVRQSYPKGLGDAVLHAKAFVGNEPFVVMLGDDIMDDEVPLTKQLMDRYEKTHASNIAVMRVPHEDTSKYGIIDPEAQIDDGLFNVKQFVEKPDPKDAPSDLAIIGRYLLTPEIFEILENQEPGAGNEVQLTDAIDNLNKIQRVFAHEFKGQRYDVGDKFGFMKTSIQYGLKHTQVKDELRQYIKDLAKDLEAEDNEKAIEEIEEVLKEKVEEEKNKKS</sequence>
<dbReference type="EC" id="2.7.7.9" evidence="3 7"/>
<evidence type="ECO:0000256" key="1">
    <source>
        <dbReference type="ARBA" id="ARBA00005136"/>
    </source>
</evidence>
<dbReference type="Gene3D" id="3.90.550.10">
    <property type="entry name" value="Spore Coat Polysaccharide Biosynthesis Protein SpsA, Chain A"/>
    <property type="match status" value="1"/>
</dbReference>
<evidence type="ECO:0000256" key="2">
    <source>
        <dbReference type="ARBA" id="ARBA00006890"/>
    </source>
</evidence>